<dbReference type="Pfam" id="PF00194">
    <property type="entry name" value="Carb_anhydrase"/>
    <property type="match status" value="1"/>
</dbReference>
<organism evidence="3 4">
    <name type="scientific">Nothoprocta perdicaria</name>
    <name type="common">Chilean tinamou</name>
    <name type="synonym">Crypturus perdicarius</name>
    <dbReference type="NCBI Taxonomy" id="30464"/>
    <lineage>
        <taxon>Eukaryota</taxon>
        <taxon>Metazoa</taxon>
        <taxon>Chordata</taxon>
        <taxon>Craniata</taxon>
        <taxon>Vertebrata</taxon>
        <taxon>Euteleostomi</taxon>
        <taxon>Archelosauria</taxon>
        <taxon>Archosauria</taxon>
        <taxon>Dinosauria</taxon>
        <taxon>Saurischia</taxon>
        <taxon>Theropoda</taxon>
        <taxon>Coelurosauria</taxon>
        <taxon>Aves</taxon>
        <taxon>Palaeognathae</taxon>
        <taxon>Tinamiformes</taxon>
        <taxon>Tinamidae</taxon>
        <taxon>Nothoprocta</taxon>
    </lineage>
</organism>
<reference evidence="3" key="2">
    <citation type="submission" date="2025-09" db="UniProtKB">
        <authorList>
            <consortium name="Ensembl"/>
        </authorList>
    </citation>
    <scope>IDENTIFICATION</scope>
</reference>
<accession>A0A8C6YQM5</accession>
<dbReference type="GO" id="GO:0005739">
    <property type="term" value="C:mitochondrion"/>
    <property type="evidence" value="ECO:0007669"/>
    <property type="project" value="TreeGrafter"/>
</dbReference>
<dbReference type="Gene3D" id="3.10.200.10">
    <property type="entry name" value="Alpha carbonic anhydrase"/>
    <property type="match status" value="1"/>
</dbReference>
<comment type="similarity">
    <text evidence="1">Belongs to the alpha-carbonic anhydrase family.</text>
</comment>
<protein>
    <submittedName>
        <fullName evidence="3">Carbonic anhydrase 5A</fullName>
    </submittedName>
</protein>
<evidence type="ECO:0000256" key="1">
    <source>
        <dbReference type="ARBA" id="ARBA00010718"/>
    </source>
</evidence>
<dbReference type="GO" id="GO:0008270">
    <property type="term" value="F:zinc ion binding"/>
    <property type="evidence" value="ECO:0007669"/>
    <property type="project" value="InterPro"/>
</dbReference>
<dbReference type="InterPro" id="IPR023561">
    <property type="entry name" value="Carbonic_anhydrase_a-class"/>
</dbReference>
<reference evidence="3" key="1">
    <citation type="submission" date="2025-08" db="UniProtKB">
        <authorList>
            <consortium name="Ensembl"/>
        </authorList>
    </citation>
    <scope>IDENTIFICATION</scope>
</reference>
<dbReference type="PANTHER" id="PTHR18952">
    <property type="entry name" value="CARBONIC ANHYDRASE"/>
    <property type="match status" value="1"/>
</dbReference>
<dbReference type="SUPFAM" id="SSF51069">
    <property type="entry name" value="Carbonic anhydrase"/>
    <property type="match status" value="1"/>
</dbReference>
<keyword evidence="4" id="KW-1185">Reference proteome</keyword>
<proteinExistence type="inferred from homology"/>
<dbReference type="PANTHER" id="PTHR18952:SF25">
    <property type="entry name" value="CARBONIC ANHYDRASE 5B, MITOCHONDRIAL-RELATED"/>
    <property type="match status" value="1"/>
</dbReference>
<sequence>LMTRLNFIHWNAVVYPTFEEAVMEGNGLAVIGVFLKDTIIEFDVFDPSCLIPSCPDYWTYAGSLTTPPLTESVTWIIKKKPIEVDENQLEAFRMLLFTSDGEEEKRMVDNFRPLQPLMDRTVRSSFQNTHLLNIEAQPKDHAQQIGP</sequence>
<dbReference type="GO" id="GO:0004089">
    <property type="term" value="F:carbonate dehydratase activity"/>
    <property type="evidence" value="ECO:0007669"/>
    <property type="project" value="InterPro"/>
</dbReference>
<evidence type="ECO:0000313" key="3">
    <source>
        <dbReference type="Ensembl" id="ENSNPEP00000001951.1"/>
    </source>
</evidence>
<dbReference type="Proteomes" id="UP000694420">
    <property type="component" value="Unplaced"/>
</dbReference>
<evidence type="ECO:0000259" key="2">
    <source>
        <dbReference type="PROSITE" id="PS51144"/>
    </source>
</evidence>
<dbReference type="AlphaFoldDB" id="A0A8C6YQM5"/>
<evidence type="ECO:0000313" key="4">
    <source>
        <dbReference type="Proteomes" id="UP000694420"/>
    </source>
</evidence>
<dbReference type="InterPro" id="IPR001148">
    <property type="entry name" value="CA_dom"/>
</dbReference>
<dbReference type="PROSITE" id="PS51144">
    <property type="entry name" value="ALPHA_CA_2"/>
    <property type="match status" value="1"/>
</dbReference>
<name>A0A8C6YQM5_NOTPE</name>
<dbReference type="Ensembl" id="ENSNPET00000001990.1">
    <property type="protein sequence ID" value="ENSNPEP00000001951.1"/>
    <property type="gene ID" value="ENSNPEG00000001451.1"/>
</dbReference>
<gene>
    <name evidence="3" type="primary">CA5A</name>
</gene>
<dbReference type="SMART" id="SM01057">
    <property type="entry name" value="Carb_anhydrase"/>
    <property type="match status" value="1"/>
</dbReference>
<dbReference type="InterPro" id="IPR036398">
    <property type="entry name" value="CA_dom_sf"/>
</dbReference>
<feature type="domain" description="Alpha-carbonic anhydrase" evidence="2">
    <location>
        <begin position="1"/>
        <end position="126"/>
    </location>
</feature>